<protein>
    <recommendedName>
        <fullName evidence="3">DUF2384 domain-containing protein</fullName>
    </recommendedName>
</protein>
<organism evidence="1 2">
    <name type="scientific">Idiomarina tyrosinivorans</name>
    <dbReference type="NCBI Taxonomy" id="1445662"/>
    <lineage>
        <taxon>Bacteria</taxon>
        <taxon>Pseudomonadati</taxon>
        <taxon>Pseudomonadota</taxon>
        <taxon>Gammaproteobacteria</taxon>
        <taxon>Alteromonadales</taxon>
        <taxon>Idiomarinaceae</taxon>
        <taxon>Idiomarina</taxon>
    </lineage>
</organism>
<comment type="caution">
    <text evidence="1">The sequence shown here is derived from an EMBL/GenBank/DDBJ whole genome shotgun (WGS) entry which is preliminary data.</text>
</comment>
<keyword evidence="2" id="KW-1185">Reference proteome</keyword>
<dbReference type="EMBL" id="PIQH01000002">
    <property type="protein sequence ID" value="RUO81085.1"/>
    <property type="molecule type" value="Genomic_DNA"/>
</dbReference>
<reference evidence="1 2" key="1">
    <citation type="journal article" date="2011" name="Front. Microbiol.">
        <title>Genomic signatures of strain selection and enhancement in Bacillus atrophaeus var. globigii, a historical biowarfare simulant.</title>
        <authorList>
            <person name="Gibbons H.S."/>
            <person name="Broomall S.M."/>
            <person name="McNew L.A."/>
            <person name="Daligault H."/>
            <person name="Chapman C."/>
            <person name="Bruce D."/>
            <person name="Karavis M."/>
            <person name="Krepps M."/>
            <person name="McGregor P.A."/>
            <person name="Hong C."/>
            <person name="Park K.H."/>
            <person name="Akmal A."/>
            <person name="Feldman A."/>
            <person name="Lin J.S."/>
            <person name="Chang W.E."/>
            <person name="Higgs B.W."/>
            <person name="Demirev P."/>
            <person name="Lindquist J."/>
            <person name="Liem A."/>
            <person name="Fochler E."/>
            <person name="Read T.D."/>
            <person name="Tapia R."/>
            <person name="Johnson S."/>
            <person name="Bishop-Lilly K.A."/>
            <person name="Detter C."/>
            <person name="Han C."/>
            <person name="Sozhamannan S."/>
            <person name="Rosenzweig C.N."/>
            <person name="Skowronski E.W."/>
        </authorList>
    </citation>
    <scope>NUCLEOTIDE SEQUENCE [LARGE SCALE GENOMIC DNA]</scope>
    <source>
        <strain evidence="1 2">CC-PW-9</strain>
    </source>
</reference>
<dbReference type="RefSeq" id="WP_126841080.1">
    <property type="nucleotide sequence ID" value="NZ_PIQH01000002.1"/>
</dbReference>
<sequence length="130" mass="14363">MNNTNIISDYMNDTEFTPKKTEGALNVALNILDKWSLSDDEKHKILGLTQSSTAINVSDIASSASTELQFRLSIIIGLKGDLRAATSSNELMSNWLKRPLSNGETPLEVLSSDDYDKMLSLRARAKSLAW</sequence>
<evidence type="ECO:0000313" key="2">
    <source>
        <dbReference type="Proteomes" id="UP000287996"/>
    </source>
</evidence>
<evidence type="ECO:0000313" key="1">
    <source>
        <dbReference type="EMBL" id="RUO81085.1"/>
    </source>
</evidence>
<evidence type="ECO:0008006" key="3">
    <source>
        <dbReference type="Google" id="ProtNLM"/>
    </source>
</evidence>
<dbReference type="Proteomes" id="UP000287996">
    <property type="component" value="Unassembled WGS sequence"/>
</dbReference>
<name>A0A432ZT21_9GAMM</name>
<dbReference type="OrthoDB" id="117888at2"/>
<dbReference type="AlphaFoldDB" id="A0A432ZT21"/>
<gene>
    <name evidence="1" type="ORF">CWI84_02955</name>
</gene>
<proteinExistence type="predicted"/>
<accession>A0A432ZT21</accession>